<gene>
    <name evidence="1" type="ORF">KSZ_32060</name>
</gene>
<sequence>MTKDELNELKNVLRAETEPIRKQLDQQGSAITRIEKRLDAIEQTQAHMQTALKLVATRGDVEAAVEAGNSQLKADLIKKIQGHERRITNLEDKTDTPNPEKN</sequence>
<proteinExistence type="predicted"/>
<comment type="caution">
    <text evidence="1">The sequence shown here is derived from an EMBL/GenBank/DDBJ whole genome shotgun (WGS) entry which is preliminary data.</text>
</comment>
<evidence type="ECO:0000313" key="2">
    <source>
        <dbReference type="Proteomes" id="UP000635565"/>
    </source>
</evidence>
<name>A0ABQ3VHE3_9CHLR</name>
<accession>A0ABQ3VHE3</accession>
<organism evidence="1 2">
    <name type="scientific">Dictyobacter formicarum</name>
    <dbReference type="NCBI Taxonomy" id="2778368"/>
    <lineage>
        <taxon>Bacteria</taxon>
        <taxon>Bacillati</taxon>
        <taxon>Chloroflexota</taxon>
        <taxon>Ktedonobacteria</taxon>
        <taxon>Ktedonobacterales</taxon>
        <taxon>Dictyobacteraceae</taxon>
        <taxon>Dictyobacter</taxon>
    </lineage>
</organism>
<keyword evidence="2" id="KW-1185">Reference proteome</keyword>
<dbReference type="RefSeq" id="WP_201362863.1">
    <property type="nucleotide sequence ID" value="NZ_BNJJ01000008.1"/>
</dbReference>
<evidence type="ECO:0000313" key="1">
    <source>
        <dbReference type="EMBL" id="GHO85200.1"/>
    </source>
</evidence>
<reference evidence="1 2" key="1">
    <citation type="journal article" date="2021" name="Int. J. Syst. Evol. Microbiol.">
        <title>Reticulibacter mediterranei gen. nov., sp. nov., within the new family Reticulibacteraceae fam. nov., and Ktedonospora formicarum gen. nov., sp. nov., Ktedonobacter robiniae sp. nov., Dictyobacter formicarum sp. nov. and Dictyobacter arantiisoli sp. nov., belonging to the class Ktedonobacteria.</title>
        <authorList>
            <person name="Yabe S."/>
            <person name="Zheng Y."/>
            <person name="Wang C.M."/>
            <person name="Sakai Y."/>
            <person name="Abe K."/>
            <person name="Yokota A."/>
            <person name="Donadio S."/>
            <person name="Cavaletti L."/>
            <person name="Monciardini P."/>
        </authorList>
    </citation>
    <scope>NUCLEOTIDE SEQUENCE [LARGE SCALE GENOMIC DNA]</scope>
    <source>
        <strain evidence="1 2">SOSP1-9</strain>
    </source>
</reference>
<protein>
    <submittedName>
        <fullName evidence="1">Uncharacterized protein</fullName>
    </submittedName>
</protein>
<dbReference type="EMBL" id="BNJJ01000008">
    <property type="protein sequence ID" value="GHO85200.1"/>
    <property type="molecule type" value="Genomic_DNA"/>
</dbReference>
<dbReference type="Proteomes" id="UP000635565">
    <property type="component" value="Unassembled WGS sequence"/>
</dbReference>